<feature type="region of interest" description="Disordered" evidence="4">
    <location>
        <begin position="811"/>
        <end position="845"/>
    </location>
</feature>
<keyword evidence="1" id="KW-0028">Amino-acid biosynthesis</keyword>
<keyword evidence="2" id="KW-0061">Asparagine biosynthesis</keyword>
<feature type="compositionally biased region" description="Basic and acidic residues" evidence="4">
    <location>
        <begin position="867"/>
        <end position="890"/>
    </location>
</feature>
<accession>A0A1A8W078</accession>
<dbReference type="GO" id="GO:0006529">
    <property type="term" value="P:asparagine biosynthetic process"/>
    <property type="evidence" value="ECO:0007669"/>
    <property type="project" value="UniProtKB-KW"/>
</dbReference>
<dbReference type="InterPro" id="IPR014729">
    <property type="entry name" value="Rossmann-like_a/b/a_fold"/>
</dbReference>
<dbReference type="AlphaFoldDB" id="A0A1A8W078"/>
<name>A0A1A8W078_PLAOA</name>
<dbReference type="EMBL" id="FLQU01000475">
    <property type="protein sequence ID" value="SBS86163.1"/>
    <property type="molecule type" value="Genomic_DNA"/>
</dbReference>
<dbReference type="CDD" id="cd01991">
    <property type="entry name" value="Asn_synthase_B_C"/>
    <property type="match status" value="1"/>
</dbReference>
<evidence type="ECO:0000256" key="3">
    <source>
        <dbReference type="ARBA" id="ARBA00022962"/>
    </source>
</evidence>
<dbReference type="Proteomes" id="UP000078560">
    <property type="component" value="Unassembled WGS sequence"/>
</dbReference>
<feature type="region of interest" description="Disordered" evidence="4">
    <location>
        <begin position="860"/>
        <end position="894"/>
    </location>
</feature>
<evidence type="ECO:0000256" key="2">
    <source>
        <dbReference type="ARBA" id="ARBA00022888"/>
    </source>
</evidence>
<dbReference type="InterPro" id="IPR051857">
    <property type="entry name" value="Asn_synthetase_domain"/>
</dbReference>
<proteinExistence type="predicted"/>
<evidence type="ECO:0000313" key="6">
    <source>
        <dbReference type="Proteomes" id="UP000078560"/>
    </source>
</evidence>
<sequence>MNNFMVRVKGGNEQIRKDIEQAFTKQLFEQNCEENELKEKEKYILSEKYVDRYITPYLIRDNDDDSRFYSVLCDINARSEESTGITDCSSPMHNTLSVEFHASDVYFESMEDQEFQVKVNSQRRKYREYKIRNKSMLLLYGSCSYVESDGSNGESNMHGMRGCDMKSLYQHIQQSKRDIGSCFGNLEGSFVLIYVHYENGKINIYFFNDQFGMKSFIFFFVKNSIIFTNMYGPFINYDFNYVPQSEGNYLFDDSSVREDLNLIPYYTLFQNGERITNFVKTTCKKRNVMKKNLCNGRCINEKVGKHIAPKCIYNLFLLEDSNKIVMENVKKENCIYTDSYEWKMDNLSLKEHFHNMLTIFEKNKLFRNFSEMQRDRWENSILTLINEKVDIGKNEKEECPKDGCTFTETKLNNNFVCLYLNLLSTVIKKKMEQFFLHCSEKFDQKRYKKKKKKKERYGEKRDAFDECPFLKKDGMLKKATDRKKAKSVGIFFSGGIDSTLLAILTIKNFFRLFKNGYIELINVVFDENAVDRYTSLISYEQIIKLFPNEDIRLVFINVSGEDLIKYERVIYSLISPNNTVMDYNISAALFFANLGKGYICPRNFFKSAEWQGIKQKVLTVLNVNYEKSMEITENFTFRSMGKVQTAGEAAKGTGELEETREENEGKYPPQKCSVCEYVMNKKCVHRCCSACCRKLRYMCFNEHSQRLGRNEKILEAPTVPSSKTCTTDVPTATATTNSAIDNGNKSLQSSCGGVYEVKYDERTNEKSLYLAIKKKKILINFELFLECTVHRDKLYDYKKISSLFHEFNEELEKDKEKGKEKEESKRMNNDFNEKMLPSSDMHSTFSDCEAPLELEKNMYKEEEDEDKDRQEEEKKNTLTERRDTTKESSSDRQYFQNGRSDFIDHFAKKKAEWDKNNFEKIKILFSGKNRKKEEKSKGKDICEKNFFVDDQCEKEEEGLNYLSMVFYNNAKTHRGDVAKKIGETKETAKGEEAVEVQEKYYSCTHQLLLIGSGADELYGGYYRQNNGHTHSTHTGANFKMKEMIKDVRRIWNRNLYRDDRIITFTSASKKDVFYPYLNVHLVNFLFSIPFYLIEAPIRSPHNWQKRRRSIAGDGAENAGDVSLLHVRKECNNPHIVSDDEDIIVEKNVMGEESLHYAVQNMEECYHLYEIMRQNRISKWILRMAIFFLNCKELMFFKKKAIQFGSKSKNITKYMKEYVISFYNVNNDNNLFDENEKKRGDDYYTLLY</sequence>
<dbReference type="SUPFAM" id="SSF52402">
    <property type="entry name" value="Adenine nucleotide alpha hydrolases-like"/>
    <property type="match status" value="2"/>
</dbReference>
<keyword evidence="3" id="KW-0315">Glutamine amidotransferase</keyword>
<feature type="compositionally biased region" description="Basic and acidic residues" evidence="4">
    <location>
        <begin position="811"/>
        <end position="833"/>
    </location>
</feature>
<dbReference type="Gene3D" id="3.40.50.620">
    <property type="entry name" value="HUPs"/>
    <property type="match status" value="2"/>
</dbReference>
<gene>
    <name evidence="5" type="ORF">POVCU2_0035590</name>
</gene>
<organism evidence="5 6">
    <name type="scientific">Plasmodium ovale curtisi</name>
    <dbReference type="NCBI Taxonomy" id="864141"/>
    <lineage>
        <taxon>Eukaryota</taxon>
        <taxon>Sar</taxon>
        <taxon>Alveolata</taxon>
        <taxon>Apicomplexa</taxon>
        <taxon>Aconoidasida</taxon>
        <taxon>Haemosporida</taxon>
        <taxon>Plasmodiidae</taxon>
        <taxon>Plasmodium</taxon>
        <taxon>Plasmodium (Plasmodium)</taxon>
    </lineage>
</organism>
<dbReference type="InterPro" id="IPR001962">
    <property type="entry name" value="Asn_synthase"/>
</dbReference>
<dbReference type="GO" id="GO:0004066">
    <property type="term" value="F:asparagine synthase (glutamine-hydrolyzing) activity"/>
    <property type="evidence" value="ECO:0007669"/>
    <property type="project" value="InterPro"/>
</dbReference>
<evidence type="ECO:0000256" key="4">
    <source>
        <dbReference type="SAM" id="MobiDB-lite"/>
    </source>
</evidence>
<evidence type="ECO:0000256" key="1">
    <source>
        <dbReference type="ARBA" id="ARBA00022605"/>
    </source>
</evidence>
<protein>
    <submittedName>
        <fullName evidence="5">Asparagine synthase, putative</fullName>
    </submittedName>
</protein>
<reference evidence="6" key="1">
    <citation type="submission" date="2016-05" db="EMBL/GenBank/DDBJ databases">
        <authorList>
            <person name="Naeem Raeece"/>
        </authorList>
    </citation>
    <scope>NUCLEOTIDE SEQUENCE [LARGE SCALE GENOMIC DNA]</scope>
</reference>
<dbReference type="PANTHER" id="PTHR45937">
    <property type="entry name" value="ASPARAGINE SYNTHETASE DOMAIN-CONTAINING PROTEIN 1"/>
    <property type="match status" value="1"/>
</dbReference>
<evidence type="ECO:0000313" key="5">
    <source>
        <dbReference type="EMBL" id="SBS86163.1"/>
    </source>
</evidence>
<feature type="region of interest" description="Disordered" evidence="4">
    <location>
        <begin position="646"/>
        <end position="666"/>
    </location>
</feature>
<dbReference type="PANTHER" id="PTHR45937:SF1">
    <property type="entry name" value="ASPARAGINE SYNTHETASE DOMAIN-CONTAINING PROTEIN 1"/>
    <property type="match status" value="1"/>
</dbReference>